<keyword evidence="7" id="KW-1185">Reference proteome</keyword>
<dbReference type="InterPro" id="IPR013766">
    <property type="entry name" value="Thioredoxin_domain"/>
</dbReference>
<sequence length="295" mass="31786">MWPPICSRFLSSRLLLLSVLSLVGCTALTVNQPAPTPTASLKTAAAAAPSAQAITLNNQGARKVQKGKYQGAIADFSQAIHLSPQFTEAYLGRGIAYSMLGKHPAAIQNFDQAIQLQPNFAPAYLNRADDYQQLGQSQRAIADLQKAIQLFTTQGDQKNASLAQQRLALLQNPGQPNSPAVAVAARPTPGMPTPTMPAPVEPLNYEAALASHLRKVGATMFATYWCPYCRRQEQLFGAAVSQLNIVECDPNGTNAQPALCEQKGVHGYPTWEINGQIFPGMLSLRELADLSGFQR</sequence>
<feature type="signal peptide" evidence="4">
    <location>
        <begin position="1"/>
        <end position="29"/>
    </location>
</feature>
<dbReference type="STRING" id="1497020.DO97_07700"/>
<dbReference type="PROSITE" id="PS51354">
    <property type="entry name" value="GLUTAREDOXIN_2"/>
    <property type="match status" value="1"/>
</dbReference>
<dbReference type="InterPro" id="IPR050498">
    <property type="entry name" value="Ycf3"/>
</dbReference>
<dbReference type="EMBL" id="JJML01000024">
    <property type="protein sequence ID" value="KGF72555.1"/>
    <property type="molecule type" value="Genomic_DNA"/>
</dbReference>
<dbReference type="GO" id="GO:0006950">
    <property type="term" value="P:response to stress"/>
    <property type="evidence" value="ECO:0007669"/>
    <property type="project" value="UniProtKB-ARBA"/>
</dbReference>
<evidence type="ECO:0000256" key="1">
    <source>
        <dbReference type="ARBA" id="ARBA00022737"/>
    </source>
</evidence>
<dbReference type="GO" id="GO:0009279">
    <property type="term" value="C:cell outer membrane"/>
    <property type="evidence" value="ECO:0007669"/>
    <property type="project" value="TreeGrafter"/>
</dbReference>
<organism evidence="6 7">
    <name type="scientific">Neosynechococcus sphagnicola sy1</name>
    <dbReference type="NCBI Taxonomy" id="1497020"/>
    <lineage>
        <taxon>Bacteria</taxon>
        <taxon>Bacillati</taxon>
        <taxon>Cyanobacteriota</taxon>
        <taxon>Cyanophyceae</taxon>
        <taxon>Neosynechococcales</taxon>
        <taxon>Neosynechococcaceae</taxon>
        <taxon>Neosynechococcus</taxon>
    </lineage>
</organism>
<gene>
    <name evidence="6" type="ORF">DO97_07700</name>
</gene>
<comment type="caution">
    <text evidence="6">The sequence shown here is derived from an EMBL/GenBank/DDBJ whole genome shotgun (WGS) entry which is preliminary data.</text>
</comment>
<keyword evidence="4" id="KW-0732">Signal</keyword>
<evidence type="ECO:0000313" key="6">
    <source>
        <dbReference type="EMBL" id="KGF72555.1"/>
    </source>
</evidence>
<evidence type="ECO:0000256" key="3">
    <source>
        <dbReference type="PROSITE-ProRule" id="PRU00339"/>
    </source>
</evidence>
<feature type="repeat" description="TPR" evidence="3">
    <location>
        <begin position="121"/>
        <end position="154"/>
    </location>
</feature>
<dbReference type="Gene3D" id="1.25.40.10">
    <property type="entry name" value="Tetratricopeptide repeat domain"/>
    <property type="match status" value="1"/>
</dbReference>
<proteinExistence type="predicted"/>
<protein>
    <recommendedName>
        <fullName evidence="5">Thioredoxin domain-containing protein</fullName>
    </recommendedName>
</protein>
<feature type="repeat" description="TPR" evidence="3">
    <location>
        <begin position="87"/>
        <end position="120"/>
    </location>
</feature>
<name>A0A098TJ25_9CYAN</name>
<dbReference type="Gene3D" id="3.40.30.10">
    <property type="entry name" value="Glutaredoxin"/>
    <property type="match status" value="1"/>
</dbReference>
<evidence type="ECO:0000256" key="4">
    <source>
        <dbReference type="SAM" id="SignalP"/>
    </source>
</evidence>
<dbReference type="SUPFAM" id="SSF48452">
    <property type="entry name" value="TPR-like"/>
    <property type="match status" value="1"/>
</dbReference>
<dbReference type="InterPro" id="IPR011990">
    <property type="entry name" value="TPR-like_helical_dom_sf"/>
</dbReference>
<evidence type="ECO:0000313" key="7">
    <source>
        <dbReference type="Proteomes" id="UP000030170"/>
    </source>
</evidence>
<dbReference type="InterPro" id="IPR019734">
    <property type="entry name" value="TPR_rpt"/>
</dbReference>
<dbReference type="AlphaFoldDB" id="A0A098TJ25"/>
<dbReference type="PROSITE" id="PS50005">
    <property type="entry name" value="TPR"/>
    <property type="match status" value="3"/>
</dbReference>
<dbReference type="InterPro" id="IPR036249">
    <property type="entry name" value="Thioredoxin-like_sf"/>
</dbReference>
<reference evidence="6 7" key="1">
    <citation type="journal article" date="2014" name="Mol. Ecol.">
        <title>Evolution of Synechococcus.</title>
        <authorList>
            <person name="Dvorak P."/>
            <person name="Casamatta D."/>
            <person name="Hasler P."/>
            <person name="Poulickova A."/>
            <person name="Ondrej V."/>
            <person name="Sanges R."/>
        </authorList>
    </citation>
    <scope>NUCLEOTIDE SEQUENCE [LARGE SCALE GENOMIC DNA]</scope>
    <source>
        <strain evidence="6 7">CAUP A 1101</strain>
    </source>
</reference>
<dbReference type="PANTHER" id="PTHR44858">
    <property type="entry name" value="TETRATRICOPEPTIDE REPEAT PROTEIN 6"/>
    <property type="match status" value="1"/>
</dbReference>
<dbReference type="PROSITE" id="PS51352">
    <property type="entry name" value="THIOREDOXIN_2"/>
    <property type="match status" value="1"/>
</dbReference>
<keyword evidence="1" id="KW-0677">Repeat</keyword>
<evidence type="ECO:0000256" key="2">
    <source>
        <dbReference type="ARBA" id="ARBA00022803"/>
    </source>
</evidence>
<dbReference type="PROSITE" id="PS50293">
    <property type="entry name" value="TPR_REGION"/>
    <property type="match status" value="1"/>
</dbReference>
<dbReference type="PANTHER" id="PTHR44858:SF1">
    <property type="entry name" value="UDP-N-ACETYLGLUCOSAMINE--PEPTIDE N-ACETYLGLUCOSAMINYLTRANSFERASE SPINDLY-RELATED"/>
    <property type="match status" value="1"/>
</dbReference>
<feature type="chain" id="PRO_5001949527" description="Thioredoxin domain-containing protein" evidence="4">
    <location>
        <begin position="30"/>
        <end position="295"/>
    </location>
</feature>
<dbReference type="Pfam" id="PF13181">
    <property type="entry name" value="TPR_8"/>
    <property type="match status" value="1"/>
</dbReference>
<dbReference type="SMART" id="SM00028">
    <property type="entry name" value="TPR"/>
    <property type="match status" value="3"/>
</dbReference>
<dbReference type="Pfam" id="PF13414">
    <property type="entry name" value="TPR_11"/>
    <property type="match status" value="1"/>
</dbReference>
<dbReference type="Proteomes" id="UP000030170">
    <property type="component" value="Unassembled WGS sequence"/>
</dbReference>
<dbReference type="OrthoDB" id="574714at2"/>
<feature type="repeat" description="TPR" evidence="3">
    <location>
        <begin position="53"/>
        <end position="86"/>
    </location>
</feature>
<feature type="domain" description="Thioredoxin" evidence="5">
    <location>
        <begin position="187"/>
        <end position="295"/>
    </location>
</feature>
<accession>A0A098TJ25</accession>
<dbReference type="SUPFAM" id="SSF52833">
    <property type="entry name" value="Thioredoxin-like"/>
    <property type="match status" value="1"/>
</dbReference>
<evidence type="ECO:0000259" key="5">
    <source>
        <dbReference type="PROSITE" id="PS51352"/>
    </source>
</evidence>
<dbReference type="GO" id="GO:0046813">
    <property type="term" value="P:receptor-mediated virion attachment to host cell"/>
    <property type="evidence" value="ECO:0007669"/>
    <property type="project" value="TreeGrafter"/>
</dbReference>
<keyword evidence="2 3" id="KW-0802">TPR repeat</keyword>